<dbReference type="EMBL" id="QFXE01000008">
    <property type="protein sequence ID" value="RDH86599.1"/>
    <property type="molecule type" value="Genomic_DNA"/>
</dbReference>
<dbReference type="GO" id="GO:0097506">
    <property type="term" value="F:deaminated base DNA N-glycosylase activity"/>
    <property type="evidence" value="ECO:0007669"/>
    <property type="project" value="UniProtKB-ARBA"/>
</dbReference>
<evidence type="ECO:0000256" key="1">
    <source>
        <dbReference type="ARBA" id="ARBA00022485"/>
    </source>
</evidence>
<reference evidence="9 10" key="1">
    <citation type="journal article" date="2018" name="ISME J.">
        <title>Endosymbiont genomes yield clues of tubeworm success.</title>
        <authorList>
            <person name="Li Y."/>
            <person name="Liles M.R."/>
            <person name="Halanych K.M."/>
        </authorList>
    </citation>
    <scope>NUCLEOTIDE SEQUENCE [LARGE SCALE GENOMIC DNA]</scope>
    <source>
        <strain evidence="9">A1462</strain>
    </source>
</reference>
<evidence type="ECO:0000256" key="5">
    <source>
        <dbReference type="ARBA" id="ARBA00023004"/>
    </source>
</evidence>
<keyword evidence="1" id="KW-0004">4Fe-4S</keyword>
<dbReference type="GO" id="GO:0006281">
    <property type="term" value="P:DNA repair"/>
    <property type="evidence" value="ECO:0007669"/>
    <property type="project" value="UniProtKB-KW"/>
</dbReference>
<keyword evidence="7" id="KW-0234">DNA repair</keyword>
<evidence type="ECO:0000256" key="2">
    <source>
        <dbReference type="ARBA" id="ARBA00022723"/>
    </source>
</evidence>
<dbReference type="GO" id="GO:0051539">
    <property type="term" value="F:4 iron, 4 sulfur cluster binding"/>
    <property type="evidence" value="ECO:0007669"/>
    <property type="project" value="UniProtKB-KW"/>
</dbReference>
<dbReference type="SMART" id="SM00987">
    <property type="entry name" value="UreE_C"/>
    <property type="match status" value="1"/>
</dbReference>
<dbReference type="Pfam" id="PF03167">
    <property type="entry name" value="UDG"/>
    <property type="match status" value="1"/>
</dbReference>
<keyword evidence="4" id="KW-0378">Hydrolase</keyword>
<dbReference type="InterPro" id="IPR036895">
    <property type="entry name" value="Uracil-DNA_glycosylase-like_sf"/>
</dbReference>
<keyword evidence="2" id="KW-0479">Metal-binding</keyword>
<evidence type="ECO:0000256" key="4">
    <source>
        <dbReference type="ARBA" id="ARBA00022801"/>
    </source>
</evidence>
<keyword evidence="6" id="KW-0411">Iron-sulfur</keyword>
<keyword evidence="3" id="KW-0227">DNA damage</keyword>
<gene>
    <name evidence="9" type="ORF">DIZ78_06745</name>
</gene>
<name>A0A370DQD5_9GAMM</name>
<dbReference type="AlphaFoldDB" id="A0A370DQD5"/>
<dbReference type="SMART" id="SM00986">
    <property type="entry name" value="UDG"/>
    <property type="match status" value="1"/>
</dbReference>
<organism evidence="9 10">
    <name type="scientific">endosymbiont of Escarpia spicata</name>
    <dbReference type="NCBI Taxonomy" id="2200908"/>
    <lineage>
        <taxon>Bacteria</taxon>
        <taxon>Pseudomonadati</taxon>
        <taxon>Pseudomonadota</taxon>
        <taxon>Gammaproteobacteria</taxon>
        <taxon>sulfur-oxidizing symbionts</taxon>
    </lineage>
</organism>
<keyword evidence="5" id="KW-0408">Iron</keyword>
<accession>A0A370DQD5</accession>
<dbReference type="CDD" id="cd10033">
    <property type="entry name" value="UDG_like"/>
    <property type="match status" value="1"/>
</dbReference>
<protein>
    <submittedName>
        <fullName evidence="9">Uracil-DNA glycosylase</fullName>
    </submittedName>
</protein>
<dbReference type="InterPro" id="IPR005122">
    <property type="entry name" value="Uracil-DNA_glycosylase-like"/>
</dbReference>
<evidence type="ECO:0000256" key="7">
    <source>
        <dbReference type="ARBA" id="ARBA00023204"/>
    </source>
</evidence>
<dbReference type="SUPFAM" id="SSF52141">
    <property type="entry name" value="Uracil-DNA glycosylase-like"/>
    <property type="match status" value="1"/>
</dbReference>
<dbReference type="Gene3D" id="3.40.470.10">
    <property type="entry name" value="Uracil-DNA glycosylase-like domain"/>
    <property type="match status" value="1"/>
</dbReference>
<comment type="caution">
    <text evidence="9">The sequence shown here is derived from an EMBL/GenBank/DDBJ whole genome shotgun (WGS) entry which is preliminary data.</text>
</comment>
<dbReference type="PANTHER" id="PTHR33693">
    <property type="entry name" value="TYPE-5 URACIL-DNA GLYCOSYLASE"/>
    <property type="match status" value="1"/>
</dbReference>
<dbReference type="Proteomes" id="UP000254771">
    <property type="component" value="Unassembled WGS sequence"/>
</dbReference>
<evidence type="ECO:0000313" key="9">
    <source>
        <dbReference type="EMBL" id="RDH86599.1"/>
    </source>
</evidence>
<evidence type="ECO:0000259" key="8">
    <source>
        <dbReference type="SMART" id="SM00986"/>
    </source>
</evidence>
<keyword evidence="10" id="KW-1185">Reference proteome</keyword>
<evidence type="ECO:0000256" key="6">
    <source>
        <dbReference type="ARBA" id="ARBA00023014"/>
    </source>
</evidence>
<dbReference type="InterPro" id="IPR051536">
    <property type="entry name" value="UDG_Type-4/5"/>
</dbReference>
<sequence length="203" mass="22400">MTTLQAIKQHQSNLRACRLCPDMTGPVVTCQPVVSPIMLVGQAPGDREGPAGKPFAWTAGKTLFKWFDGIGLGETQFRSRVYMTAVCRCFPGKNPKGGDRVPSKIEITNCSRWIEAEIGLLKPRLLIPVGKLAMARFMKVNKLVDIVGKTHQIEINGLTTDVIPLPHPSGLNTWFRTEPGKTLLLLAMSQIEAHQAWQSILDE</sequence>
<dbReference type="PANTHER" id="PTHR33693:SF1">
    <property type="entry name" value="TYPE-4 URACIL-DNA GLYCOSYLASE"/>
    <property type="match status" value="1"/>
</dbReference>
<evidence type="ECO:0000313" key="10">
    <source>
        <dbReference type="Proteomes" id="UP000254771"/>
    </source>
</evidence>
<proteinExistence type="predicted"/>
<evidence type="ECO:0000256" key="3">
    <source>
        <dbReference type="ARBA" id="ARBA00022763"/>
    </source>
</evidence>
<feature type="domain" description="Uracil-DNA glycosylase-like" evidence="8">
    <location>
        <begin position="28"/>
        <end position="187"/>
    </location>
</feature>
<dbReference type="GO" id="GO:0046872">
    <property type="term" value="F:metal ion binding"/>
    <property type="evidence" value="ECO:0007669"/>
    <property type="project" value="UniProtKB-KW"/>
</dbReference>